<dbReference type="STRING" id="1216970.GCA_001570985_00734"/>
<dbReference type="PROSITE" id="PS50995">
    <property type="entry name" value="HTH_MARR_2"/>
    <property type="match status" value="1"/>
</dbReference>
<dbReference type="SUPFAM" id="SSF46785">
    <property type="entry name" value="Winged helix' DNA-binding domain"/>
    <property type="match status" value="1"/>
</dbReference>
<sequence length="169" mass="18387">MHTTTPAVAVHLQETLGRVFGQFAKMIARRQATDPQAMSRTDYSLLGVLEHCPHDAGIRISKLAAALGHDLSTISRRVSHLERQDLLERAPDPSDGRAYTVCLSPAGRTALHDERIARTGLLGAILVDWPEADLVELDRLLTRLSDDLATDAEAAHRPSPLPTTARTAS</sequence>
<accession>A0A4P6MZK2</accession>
<evidence type="ECO:0000256" key="2">
    <source>
        <dbReference type="ARBA" id="ARBA00023125"/>
    </source>
</evidence>
<dbReference type="RefSeq" id="WP_130630628.1">
    <property type="nucleotide sequence ID" value="NZ_CP036164.1"/>
</dbReference>
<dbReference type="PANTHER" id="PTHR33164:SF57">
    <property type="entry name" value="MARR-FAMILY TRANSCRIPTIONAL REGULATOR"/>
    <property type="match status" value="1"/>
</dbReference>
<dbReference type="InterPro" id="IPR023187">
    <property type="entry name" value="Tscrpt_reg_MarR-type_CS"/>
</dbReference>
<dbReference type="InterPro" id="IPR000835">
    <property type="entry name" value="HTH_MarR-typ"/>
</dbReference>
<gene>
    <name evidence="5" type="ORF">EXU32_14980</name>
</gene>
<dbReference type="InterPro" id="IPR039422">
    <property type="entry name" value="MarR/SlyA-like"/>
</dbReference>
<dbReference type="InterPro" id="IPR036388">
    <property type="entry name" value="WH-like_DNA-bd_sf"/>
</dbReference>
<evidence type="ECO:0000256" key="3">
    <source>
        <dbReference type="ARBA" id="ARBA00023163"/>
    </source>
</evidence>
<organism evidence="5 6">
    <name type="scientific">Janibacter limosus</name>
    <dbReference type="NCBI Taxonomy" id="53458"/>
    <lineage>
        <taxon>Bacteria</taxon>
        <taxon>Bacillati</taxon>
        <taxon>Actinomycetota</taxon>
        <taxon>Actinomycetes</taxon>
        <taxon>Micrococcales</taxon>
        <taxon>Intrasporangiaceae</taxon>
        <taxon>Janibacter</taxon>
    </lineage>
</organism>
<dbReference type="PANTHER" id="PTHR33164">
    <property type="entry name" value="TRANSCRIPTIONAL REGULATOR, MARR FAMILY"/>
    <property type="match status" value="1"/>
</dbReference>
<evidence type="ECO:0000313" key="5">
    <source>
        <dbReference type="EMBL" id="QBF47440.1"/>
    </source>
</evidence>
<proteinExistence type="predicted"/>
<evidence type="ECO:0000259" key="4">
    <source>
        <dbReference type="PROSITE" id="PS50995"/>
    </source>
</evidence>
<dbReference type="AlphaFoldDB" id="A0A4P6MZK2"/>
<feature type="domain" description="HTH marR-type" evidence="4">
    <location>
        <begin position="9"/>
        <end position="146"/>
    </location>
</feature>
<dbReference type="EMBL" id="CP036164">
    <property type="protein sequence ID" value="QBF47440.1"/>
    <property type="molecule type" value="Genomic_DNA"/>
</dbReference>
<dbReference type="GO" id="GO:0003700">
    <property type="term" value="F:DNA-binding transcription factor activity"/>
    <property type="evidence" value="ECO:0007669"/>
    <property type="project" value="InterPro"/>
</dbReference>
<evidence type="ECO:0000313" key="6">
    <source>
        <dbReference type="Proteomes" id="UP000290408"/>
    </source>
</evidence>
<dbReference type="Pfam" id="PF12802">
    <property type="entry name" value="MarR_2"/>
    <property type="match status" value="1"/>
</dbReference>
<dbReference type="Gene3D" id="1.10.10.10">
    <property type="entry name" value="Winged helix-like DNA-binding domain superfamily/Winged helix DNA-binding domain"/>
    <property type="match status" value="1"/>
</dbReference>
<keyword evidence="6" id="KW-1185">Reference proteome</keyword>
<dbReference type="GO" id="GO:0006950">
    <property type="term" value="P:response to stress"/>
    <property type="evidence" value="ECO:0007669"/>
    <property type="project" value="TreeGrafter"/>
</dbReference>
<keyword evidence="2" id="KW-0238">DNA-binding</keyword>
<dbReference type="SMART" id="SM00347">
    <property type="entry name" value="HTH_MARR"/>
    <property type="match status" value="1"/>
</dbReference>
<keyword evidence="3" id="KW-0804">Transcription</keyword>
<dbReference type="PROSITE" id="PS01117">
    <property type="entry name" value="HTH_MARR_1"/>
    <property type="match status" value="1"/>
</dbReference>
<dbReference type="InterPro" id="IPR036390">
    <property type="entry name" value="WH_DNA-bd_sf"/>
</dbReference>
<dbReference type="KEGG" id="jli:EXU32_14980"/>
<reference evidence="5 6" key="1">
    <citation type="submission" date="2019-02" db="EMBL/GenBank/DDBJ databases">
        <title>Genomic data mining of an Antarctic deep-sea actinobacterium, Janibacterlimosus P3-3-X1.</title>
        <authorList>
            <person name="Liao L."/>
            <person name="Chen B."/>
        </authorList>
    </citation>
    <scope>NUCLEOTIDE SEQUENCE [LARGE SCALE GENOMIC DNA]</scope>
    <source>
        <strain evidence="5 6">P3-3-X1</strain>
    </source>
</reference>
<dbReference type="OrthoDB" id="9154853at2"/>
<protein>
    <submittedName>
        <fullName evidence="5">MarR family transcriptional regulator</fullName>
    </submittedName>
</protein>
<dbReference type="Proteomes" id="UP000290408">
    <property type="component" value="Chromosome"/>
</dbReference>
<name>A0A4P6MZK2_9MICO</name>
<dbReference type="GO" id="GO:0003677">
    <property type="term" value="F:DNA binding"/>
    <property type="evidence" value="ECO:0007669"/>
    <property type="project" value="UniProtKB-KW"/>
</dbReference>
<keyword evidence="1" id="KW-0805">Transcription regulation</keyword>
<evidence type="ECO:0000256" key="1">
    <source>
        <dbReference type="ARBA" id="ARBA00023015"/>
    </source>
</evidence>